<dbReference type="PANTHER" id="PTHR39418:SF1">
    <property type="entry name" value="DEHYDROGENASE"/>
    <property type="match status" value="1"/>
</dbReference>
<proteinExistence type="inferred from homology"/>
<evidence type="ECO:0000259" key="3">
    <source>
        <dbReference type="PROSITE" id="PS51668"/>
    </source>
</evidence>
<organism evidence="4 5">
    <name type="scientific">Chitinivibrio alkaliphilus ACht1</name>
    <dbReference type="NCBI Taxonomy" id="1313304"/>
    <lineage>
        <taxon>Bacteria</taxon>
        <taxon>Pseudomonadati</taxon>
        <taxon>Fibrobacterota</taxon>
        <taxon>Chitinivibrionia</taxon>
        <taxon>Chitinivibrionales</taxon>
        <taxon>Chitinivibrionaceae</taxon>
        <taxon>Chitinivibrio</taxon>
    </lineage>
</organism>
<dbReference type="Proteomes" id="UP000017148">
    <property type="component" value="Unassembled WGS sequence"/>
</dbReference>
<keyword evidence="5" id="KW-1185">Reference proteome</keyword>
<dbReference type="PATRIC" id="fig|1313304.3.peg.1266"/>
<dbReference type="SUPFAM" id="SSF118196">
    <property type="entry name" value="YaeB-like"/>
    <property type="match status" value="1"/>
</dbReference>
<dbReference type="InterPro" id="IPR036414">
    <property type="entry name" value="YaeB_N_sf"/>
</dbReference>
<dbReference type="eggNOG" id="COG1720">
    <property type="taxonomic scope" value="Bacteria"/>
</dbReference>
<feature type="domain" description="TsaA-like" evidence="3">
    <location>
        <begin position="6"/>
        <end position="134"/>
    </location>
</feature>
<name>U7D9A3_9BACT</name>
<dbReference type="SUPFAM" id="SSF143555">
    <property type="entry name" value="FwdE-like"/>
    <property type="match status" value="1"/>
</dbReference>
<dbReference type="InterPro" id="IPR036413">
    <property type="entry name" value="YaeB-like_sf"/>
</dbReference>
<evidence type="ECO:0000313" key="5">
    <source>
        <dbReference type="Proteomes" id="UP000017148"/>
    </source>
</evidence>
<reference evidence="4 5" key="1">
    <citation type="journal article" date="2013" name="Environ. Microbiol.">
        <title>Genome analysis of Chitinivibrio alkaliphilus gen. nov., sp. nov., a novel extremely haloalkaliphilic anaerobic chitinolytic bacterium from the candidate phylum Termite Group 3.</title>
        <authorList>
            <person name="Sorokin D.Y."/>
            <person name="Gumerov V.M."/>
            <person name="Rakitin A.L."/>
            <person name="Beletsky A.V."/>
            <person name="Damste J.S."/>
            <person name="Muyzer G."/>
            <person name="Mardanov A.V."/>
            <person name="Ravin N.V."/>
        </authorList>
    </citation>
    <scope>NUCLEOTIDE SEQUENCE [LARGE SCALE GENOMIC DNA]</scope>
    <source>
        <strain evidence="4 5">ACht1</strain>
    </source>
</reference>
<dbReference type="PANTHER" id="PTHR39418">
    <property type="entry name" value="DEHYDROGENASE-RELATED"/>
    <property type="match status" value="1"/>
</dbReference>
<keyword evidence="1" id="KW-0949">S-adenosyl-L-methionine</keyword>
<dbReference type="AlphaFoldDB" id="U7D9A3"/>
<protein>
    <submittedName>
        <fullName evidence="4">Formylmethanofuran dehydrogenase subunit E</fullName>
    </submittedName>
</protein>
<dbReference type="eggNOG" id="COG2191">
    <property type="taxonomic scope" value="Bacteria"/>
</dbReference>
<dbReference type="RefSeq" id="WP_022636795.1">
    <property type="nucleotide sequence ID" value="NZ_ASJR01000010.1"/>
</dbReference>
<dbReference type="Pfam" id="PF02663">
    <property type="entry name" value="FmdE"/>
    <property type="match status" value="1"/>
</dbReference>
<dbReference type="PROSITE" id="PS51668">
    <property type="entry name" value="TSAA_2"/>
    <property type="match status" value="1"/>
</dbReference>
<dbReference type="EMBL" id="ASJR01000010">
    <property type="protein sequence ID" value="ERP31672.1"/>
    <property type="molecule type" value="Genomic_DNA"/>
</dbReference>
<comment type="caution">
    <text evidence="4">The sequence shown here is derived from an EMBL/GenBank/DDBJ whole genome shotgun (WGS) entry which is preliminary data.</text>
</comment>
<dbReference type="STRING" id="1313304.CALK_1327"/>
<dbReference type="InterPro" id="IPR053194">
    <property type="entry name" value="tRNA_methyltr_O"/>
</dbReference>
<evidence type="ECO:0000256" key="2">
    <source>
        <dbReference type="ARBA" id="ARBA00033753"/>
    </source>
</evidence>
<dbReference type="Pfam" id="PF01980">
    <property type="entry name" value="TrmO_N"/>
    <property type="match status" value="1"/>
</dbReference>
<dbReference type="CDD" id="cd09281">
    <property type="entry name" value="UPF0066"/>
    <property type="match status" value="1"/>
</dbReference>
<gene>
    <name evidence="4" type="ORF">CALK_1327</name>
</gene>
<comment type="similarity">
    <text evidence="2">Belongs to the tRNA methyltransferase O family.</text>
</comment>
<dbReference type="InterPro" id="IPR003814">
    <property type="entry name" value="FmdEsu_dom"/>
</dbReference>
<dbReference type="Gene3D" id="3.30.1330.130">
    <property type="match status" value="1"/>
</dbReference>
<accession>U7D9A3</accession>
<dbReference type="InterPro" id="IPR023370">
    <property type="entry name" value="TrmO-like_N"/>
</dbReference>
<evidence type="ECO:0000313" key="4">
    <source>
        <dbReference type="EMBL" id="ERP31672.1"/>
    </source>
</evidence>
<dbReference type="Gene3D" id="2.40.30.70">
    <property type="entry name" value="YaeB-like"/>
    <property type="match status" value="1"/>
</dbReference>
<sequence length="342" mass="38116">MQKIQTVAVATVENKCSTVEELRSQDRTRLVSTLHFDEEVAQGLYKIEENSHLQVLFNFSESEGYTLVGKRLRDRELGVFACRTPFRPSPIGSTVVELLERHENRLIVRGLDCLNGTPVLDVKPFTAGFDSALRTEGEEILLKKNPRRDIEMDLAQNNLHSLLLGAGQIHGHFCGGVSSGVMASAYGLSELKKLQKNAGVDGLENILAIIETNSCFADGVQYAAGCSIGNNGLVYRDFGKTAVTFLVRDKQEVCAAVRVSSRGNRMGIQERYPEFSNLFQEVIVQSNRTPEKVAEFKRLSCAVSFDMLDTPFEEMFHLKINPEVYIPGFAPIKDSKTCKKMR</sequence>
<dbReference type="OrthoDB" id="9804309at2"/>
<evidence type="ECO:0000256" key="1">
    <source>
        <dbReference type="ARBA" id="ARBA00022691"/>
    </source>
</evidence>